<evidence type="ECO:0000256" key="1">
    <source>
        <dbReference type="SAM" id="Coils"/>
    </source>
</evidence>
<feature type="chain" id="PRO_5046916284" description="Secreted protein" evidence="2">
    <location>
        <begin position="20"/>
        <end position="87"/>
    </location>
</feature>
<keyword evidence="2" id="KW-0732">Signal</keyword>
<reference evidence="3 4" key="1">
    <citation type="submission" date="2019-02" db="EMBL/GenBank/DDBJ databases">
        <title>Deep-cultivation of Planctomycetes and their phenomic and genomic characterization uncovers novel biology.</title>
        <authorList>
            <person name="Wiegand S."/>
            <person name="Jogler M."/>
            <person name="Boedeker C."/>
            <person name="Pinto D."/>
            <person name="Vollmers J."/>
            <person name="Rivas-Marin E."/>
            <person name="Kohn T."/>
            <person name="Peeters S.H."/>
            <person name="Heuer A."/>
            <person name="Rast P."/>
            <person name="Oberbeckmann S."/>
            <person name="Bunk B."/>
            <person name="Jeske O."/>
            <person name="Meyerdierks A."/>
            <person name="Storesund J.E."/>
            <person name="Kallscheuer N."/>
            <person name="Luecker S."/>
            <person name="Lage O.M."/>
            <person name="Pohl T."/>
            <person name="Merkel B.J."/>
            <person name="Hornburger P."/>
            <person name="Mueller R.-W."/>
            <person name="Bruemmer F."/>
            <person name="Labrenz M."/>
            <person name="Spormann A.M."/>
            <person name="Op den Camp H."/>
            <person name="Overmann J."/>
            <person name="Amann R."/>
            <person name="Jetten M.S.M."/>
            <person name="Mascher T."/>
            <person name="Medema M.H."/>
            <person name="Devos D.P."/>
            <person name="Kaster A.-K."/>
            <person name="Ovreas L."/>
            <person name="Rohde M."/>
            <person name="Galperin M.Y."/>
            <person name="Jogler C."/>
        </authorList>
    </citation>
    <scope>NUCLEOTIDE SEQUENCE [LARGE SCALE GENOMIC DNA]</scope>
    <source>
        <strain evidence="3 4">TBK1r</strain>
    </source>
</reference>
<name>A0ABX5XPM4_9BACT</name>
<organism evidence="3 4">
    <name type="scientific">Stieleria magnilauensis</name>
    <dbReference type="NCBI Taxonomy" id="2527963"/>
    <lineage>
        <taxon>Bacteria</taxon>
        <taxon>Pseudomonadati</taxon>
        <taxon>Planctomycetota</taxon>
        <taxon>Planctomycetia</taxon>
        <taxon>Pirellulales</taxon>
        <taxon>Pirellulaceae</taxon>
        <taxon>Stieleria</taxon>
    </lineage>
</organism>
<feature type="signal peptide" evidence="2">
    <location>
        <begin position="1"/>
        <end position="19"/>
    </location>
</feature>
<gene>
    <name evidence="3" type="ORF">TBK1r_29050</name>
</gene>
<proteinExistence type="predicted"/>
<protein>
    <recommendedName>
        <fullName evidence="5">Secreted protein</fullName>
    </recommendedName>
</protein>
<sequence length="87" mass="9158">MRSLLLAAGLVCLSMVVMTGCGGHEGGVVDVPLNENPYQISEQEQRAMNAKIDETSGLSEEEIEELEKAKQEALEQEAAAAAGAPAE</sequence>
<keyword evidence="1" id="KW-0175">Coiled coil</keyword>
<evidence type="ECO:0000313" key="4">
    <source>
        <dbReference type="Proteomes" id="UP000318081"/>
    </source>
</evidence>
<accession>A0ABX5XPM4</accession>
<dbReference type="RefSeq" id="WP_145211571.1">
    <property type="nucleotide sequence ID" value="NZ_CP036432.1"/>
</dbReference>
<dbReference type="PROSITE" id="PS51257">
    <property type="entry name" value="PROKAR_LIPOPROTEIN"/>
    <property type="match status" value="1"/>
</dbReference>
<keyword evidence="4" id="KW-1185">Reference proteome</keyword>
<dbReference type="Proteomes" id="UP000318081">
    <property type="component" value="Chromosome"/>
</dbReference>
<feature type="coiled-coil region" evidence="1">
    <location>
        <begin position="52"/>
        <end position="83"/>
    </location>
</feature>
<evidence type="ECO:0008006" key="5">
    <source>
        <dbReference type="Google" id="ProtNLM"/>
    </source>
</evidence>
<dbReference type="EMBL" id="CP036432">
    <property type="protein sequence ID" value="QDV83962.1"/>
    <property type="molecule type" value="Genomic_DNA"/>
</dbReference>
<evidence type="ECO:0000313" key="3">
    <source>
        <dbReference type="EMBL" id="QDV83962.1"/>
    </source>
</evidence>
<evidence type="ECO:0000256" key="2">
    <source>
        <dbReference type="SAM" id="SignalP"/>
    </source>
</evidence>